<dbReference type="Pfam" id="PF06159">
    <property type="entry name" value="TRAPPC13_N"/>
    <property type="match status" value="1"/>
</dbReference>
<gene>
    <name evidence="3" type="ORF">TrCOL_g9122</name>
</gene>
<feature type="region of interest" description="Disordered" evidence="1">
    <location>
        <begin position="371"/>
        <end position="419"/>
    </location>
</feature>
<evidence type="ECO:0000313" key="3">
    <source>
        <dbReference type="EMBL" id="GMI41765.1"/>
    </source>
</evidence>
<keyword evidence="4" id="KW-1185">Reference proteome</keyword>
<dbReference type="GO" id="GO:1990072">
    <property type="term" value="C:TRAPPIII protein complex"/>
    <property type="evidence" value="ECO:0007669"/>
    <property type="project" value="TreeGrafter"/>
</dbReference>
<evidence type="ECO:0000259" key="2">
    <source>
        <dbReference type="Pfam" id="PF06159"/>
    </source>
</evidence>
<accession>A0A9W7GEK5</accession>
<dbReference type="PANTHER" id="PTHR13134:SF3">
    <property type="entry name" value="TRAFFICKING PROTEIN PARTICLE COMPLEX SUBUNIT 13"/>
    <property type="match status" value="1"/>
</dbReference>
<feature type="compositionally biased region" description="Pro residues" evidence="1">
    <location>
        <begin position="82"/>
        <end position="93"/>
    </location>
</feature>
<evidence type="ECO:0000256" key="1">
    <source>
        <dbReference type="SAM" id="MobiDB-lite"/>
    </source>
</evidence>
<evidence type="ECO:0000313" key="4">
    <source>
        <dbReference type="Proteomes" id="UP001165065"/>
    </source>
</evidence>
<dbReference type="InterPro" id="IPR055427">
    <property type="entry name" value="TRAPPC13_N"/>
</dbReference>
<feature type="region of interest" description="Disordered" evidence="1">
    <location>
        <begin position="69"/>
        <end position="95"/>
    </location>
</feature>
<feature type="compositionally biased region" description="Basic and acidic residues" evidence="1">
    <location>
        <begin position="371"/>
        <end position="380"/>
    </location>
</feature>
<dbReference type="EMBL" id="BRYA01000157">
    <property type="protein sequence ID" value="GMI41765.1"/>
    <property type="molecule type" value="Genomic_DNA"/>
</dbReference>
<name>A0A9W7GEK5_9STRA</name>
<dbReference type="AlphaFoldDB" id="A0A9W7GEK5"/>
<proteinExistence type="predicted"/>
<comment type="caution">
    <text evidence="3">The sequence shown here is derived from an EMBL/GenBank/DDBJ whole genome shotgun (WGS) entry which is preliminary data.</text>
</comment>
<dbReference type="OrthoDB" id="10250284at2759"/>
<dbReference type="Proteomes" id="UP001165065">
    <property type="component" value="Unassembled WGS sequence"/>
</dbReference>
<dbReference type="PANTHER" id="PTHR13134">
    <property type="entry name" value="TRAFFICKING PROTEIN PARTICLE COMPLEX SUBUNIT 13"/>
    <property type="match status" value="1"/>
</dbReference>
<protein>
    <recommendedName>
        <fullName evidence="2">Trafficking protein particle complex subunit 13 N-terminal domain-containing protein</fullName>
    </recommendedName>
</protein>
<feature type="domain" description="Trafficking protein particle complex subunit 13 N-terminal" evidence="2">
    <location>
        <begin position="19"/>
        <end position="128"/>
    </location>
</feature>
<organism evidence="3 4">
    <name type="scientific">Triparma columacea</name>
    <dbReference type="NCBI Taxonomy" id="722753"/>
    <lineage>
        <taxon>Eukaryota</taxon>
        <taxon>Sar</taxon>
        <taxon>Stramenopiles</taxon>
        <taxon>Ochrophyta</taxon>
        <taxon>Bolidophyceae</taxon>
        <taxon>Parmales</taxon>
        <taxon>Triparmaceae</taxon>
        <taxon>Triparma</taxon>
    </lineage>
</organism>
<sequence>MLRVMRLYAPTTFPMMSPAPILSLPDSFGVIYVGEVFRAYLGVLGDPDRVVEGVSVSVRMQTPTGRVDLKHGLTSTYTLPPTSSPPSPPPPPCSTIISSPLSELGPHTLRVTVTYQGGQLRKFYKFTVEGPVKISAGVGRLPSLPEEFSSLKASGEVGSVCVVSVGVRNSTSGAINVSESTFRPAPEFRAYPFKGGGDEGEGTKEIAKGGSRSFLFLVVGGQGNMVKEGDELGRAVVGWSKGMGERGRIGSGPVTCPGVGGTGTVNLSLFPETRALSLLAPGDGIGYVVTSMSGPVSTLVGTVESLKVRVGNYCNVRKVITLQYLPGRTCIAEGPTTKKVEIEAKENLWVTFQARTISGGMGGWGRVKWRDEKGEEREGGDGGFVMAREKREGEGEESEEGIRKEEKEGGGNLETVSSF</sequence>
<dbReference type="InterPro" id="IPR010378">
    <property type="entry name" value="TRAPPC13"/>
</dbReference>
<reference evidence="4" key="1">
    <citation type="journal article" date="2023" name="Commun. Biol.">
        <title>Genome analysis of Parmales, the sister group of diatoms, reveals the evolutionary specialization of diatoms from phago-mixotrophs to photoautotrophs.</title>
        <authorList>
            <person name="Ban H."/>
            <person name="Sato S."/>
            <person name="Yoshikawa S."/>
            <person name="Yamada K."/>
            <person name="Nakamura Y."/>
            <person name="Ichinomiya M."/>
            <person name="Sato N."/>
            <person name="Blanc-Mathieu R."/>
            <person name="Endo H."/>
            <person name="Kuwata A."/>
            <person name="Ogata H."/>
        </authorList>
    </citation>
    <scope>NUCLEOTIDE SEQUENCE [LARGE SCALE GENOMIC DNA]</scope>
</reference>
<feature type="compositionally biased region" description="Basic and acidic residues" evidence="1">
    <location>
        <begin position="400"/>
        <end position="409"/>
    </location>
</feature>